<feature type="region of interest" description="Disordered" evidence="1">
    <location>
        <begin position="193"/>
        <end position="247"/>
    </location>
</feature>
<reference evidence="2 3" key="1">
    <citation type="journal article" date="2019" name="Nat. Ecol. Evol.">
        <title>Megaphylogeny resolves global patterns of mushroom evolution.</title>
        <authorList>
            <person name="Varga T."/>
            <person name="Krizsan K."/>
            <person name="Foldi C."/>
            <person name="Dima B."/>
            <person name="Sanchez-Garcia M."/>
            <person name="Sanchez-Ramirez S."/>
            <person name="Szollosi G.J."/>
            <person name="Szarkandi J.G."/>
            <person name="Papp V."/>
            <person name="Albert L."/>
            <person name="Andreopoulos W."/>
            <person name="Angelini C."/>
            <person name="Antonin V."/>
            <person name="Barry K.W."/>
            <person name="Bougher N.L."/>
            <person name="Buchanan P."/>
            <person name="Buyck B."/>
            <person name="Bense V."/>
            <person name="Catcheside P."/>
            <person name="Chovatia M."/>
            <person name="Cooper J."/>
            <person name="Damon W."/>
            <person name="Desjardin D."/>
            <person name="Finy P."/>
            <person name="Geml J."/>
            <person name="Haridas S."/>
            <person name="Hughes K."/>
            <person name="Justo A."/>
            <person name="Karasinski D."/>
            <person name="Kautmanova I."/>
            <person name="Kiss B."/>
            <person name="Kocsube S."/>
            <person name="Kotiranta H."/>
            <person name="LaButti K.M."/>
            <person name="Lechner B.E."/>
            <person name="Liimatainen K."/>
            <person name="Lipzen A."/>
            <person name="Lukacs Z."/>
            <person name="Mihaltcheva S."/>
            <person name="Morgado L.N."/>
            <person name="Niskanen T."/>
            <person name="Noordeloos M.E."/>
            <person name="Ohm R.A."/>
            <person name="Ortiz-Santana B."/>
            <person name="Ovrebo C."/>
            <person name="Racz N."/>
            <person name="Riley R."/>
            <person name="Savchenko A."/>
            <person name="Shiryaev A."/>
            <person name="Soop K."/>
            <person name="Spirin V."/>
            <person name="Szebenyi C."/>
            <person name="Tomsovsky M."/>
            <person name="Tulloss R.E."/>
            <person name="Uehling J."/>
            <person name="Grigoriev I.V."/>
            <person name="Vagvolgyi C."/>
            <person name="Papp T."/>
            <person name="Martin F.M."/>
            <person name="Miettinen O."/>
            <person name="Hibbett D.S."/>
            <person name="Nagy L.G."/>
        </authorList>
    </citation>
    <scope>NUCLEOTIDE SEQUENCE [LARGE SCALE GENOMIC DNA]</scope>
    <source>
        <strain evidence="2 3">CBS 121175</strain>
    </source>
</reference>
<dbReference type="AlphaFoldDB" id="A0A5C3KPC9"/>
<feature type="compositionally biased region" description="Basic and acidic residues" evidence="1">
    <location>
        <begin position="199"/>
        <end position="216"/>
    </location>
</feature>
<evidence type="ECO:0000313" key="2">
    <source>
        <dbReference type="EMBL" id="TFK21733.1"/>
    </source>
</evidence>
<evidence type="ECO:0000256" key="1">
    <source>
        <dbReference type="SAM" id="MobiDB-lite"/>
    </source>
</evidence>
<sequence>MDVRGTFQNVEEANANHRGAFPTGNNPSDIPYCSRRENDFHPQLGNVKHNITELWVKKNAGVHSSKDKCFQRSEKYWGIKPGSHTSLSAYAEEGKEAAQTEQVNILLSNPTPGELQCYICEWSVMVTDNLTSSIAFKSRLAGTSAKLARMDFHHFSFLLGLEEGREALRWRFRNSEVDANLLNSSSFIKTQRVSSKARSQSDKKQNVWSRHWKDPHLQPPSRPLPLRCGVPPAGAYTKSEKKTHENQKSHNFWELEVLPLTIPNHFPSFLNLRQQSICCMHGGEAEASESDDENQRLAASNDSDSRRKRLSRSGLYGPESTAATLQHQPSIRPRKSQNSPNSASFHAAYMPNNHHPDKFQQFLNRDPPGFSNRI</sequence>
<accession>A0A5C3KPC9</accession>
<feature type="compositionally biased region" description="Basic and acidic residues" evidence="1">
    <location>
        <begin position="238"/>
        <end position="247"/>
    </location>
</feature>
<protein>
    <submittedName>
        <fullName evidence="2">Uncharacterized protein</fullName>
    </submittedName>
</protein>
<dbReference type="Proteomes" id="UP000307440">
    <property type="component" value="Unassembled WGS sequence"/>
</dbReference>
<name>A0A5C3KPC9_COPMA</name>
<gene>
    <name evidence="2" type="ORF">FA15DRAFT_658068</name>
</gene>
<proteinExistence type="predicted"/>
<keyword evidence="3" id="KW-1185">Reference proteome</keyword>
<feature type="region of interest" description="Disordered" evidence="1">
    <location>
        <begin position="284"/>
        <end position="374"/>
    </location>
</feature>
<organism evidence="2 3">
    <name type="scientific">Coprinopsis marcescibilis</name>
    <name type="common">Agaric fungus</name>
    <name type="synonym">Psathyrella marcescibilis</name>
    <dbReference type="NCBI Taxonomy" id="230819"/>
    <lineage>
        <taxon>Eukaryota</taxon>
        <taxon>Fungi</taxon>
        <taxon>Dikarya</taxon>
        <taxon>Basidiomycota</taxon>
        <taxon>Agaricomycotina</taxon>
        <taxon>Agaricomycetes</taxon>
        <taxon>Agaricomycetidae</taxon>
        <taxon>Agaricales</taxon>
        <taxon>Agaricineae</taxon>
        <taxon>Psathyrellaceae</taxon>
        <taxon>Coprinopsis</taxon>
    </lineage>
</organism>
<dbReference type="EMBL" id="ML210259">
    <property type="protein sequence ID" value="TFK21733.1"/>
    <property type="molecule type" value="Genomic_DNA"/>
</dbReference>
<evidence type="ECO:0000313" key="3">
    <source>
        <dbReference type="Proteomes" id="UP000307440"/>
    </source>
</evidence>